<dbReference type="Proteomes" id="UP000232323">
    <property type="component" value="Unassembled WGS sequence"/>
</dbReference>
<evidence type="ECO:0000256" key="2">
    <source>
        <dbReference type="PROSITE-ProRule" id="PRU00176"/>
    </source>
</evidence>
<dbReference type="SMART" id="SM00360">
    <property type="entry name" value="RRM"/>
    <property type="match status" value="4"/>
</dbReference>
<evidence type="ECO:0000313" key="6">
    <source>
        <dbReference type="Proteomes" id="UP000232323"/>
    </source>
</evidence>
<keyword evidence="6" id="KW-1185">Reference proteome</keyword>
<feature type="region of interest" description="Disordered" evidence="3">
    <location>
        <begin position="354"/>
        <end position="373"/>
    </location>
</feature>
<proteinExistence type="predicted"/>
<evidence type="ECO:0000313" key="5">
    <source>
        <dbReference type="EMBL" id="GAX78819.1"/>
    </source>
</evidence>
<protein>
    <recommendedName>
        <fullName evidence="4">RRM domain-containing protein</fullName>
    </recommendedName>
</protein>
<dbReference type="Gene3D" id="3.30.70.330">
    <property type="match status" value="4"/>
</dbReference>
<dbReference type="AlphaFoldDB" id="A0A250X7C5"/>
<dbReference type="PANTHER" id="PTHR23003:SF3">
    <property type="entry name" value="FI21236P1-RELATED"/>
    <property type="match status" value="1"/>
</dbReference>
<dbReference type="CDD" id="cd00590">
    <property type="entry name" value="RRM_SF"/>
    <property type="match status" value="2"/>
</dbReference>
<dbReference type="GO" id="GO:0005634">
    <property type="term" value="C:nucleus"/>
    <property type="evidence" value="ECO:0007669"/>
    <property type="project" value="TreeGrafter"/>
</dbReference>
<sequence>MEINFLAPQTTSQAARAINRLNDTNLGGRNMYVRMDRVGDTRDVRQLRQQGRGPASSGGGRRCYVNNLAWQTGWQDLKDKFREAGRVVHADVMVDEKGRSKGWGMVEFETTQEALNAISKLNEAELHGRLLQVREDKEHRGAPPVRAVANSAARMRSEVHPSLASGRPSHSSVRGTGDSRCRCYVGNLAWQTGWKDLKDVFREAGRVVHADVMLDETGRSKGCGIVEFETEDEARMAIARLHDRELHGRLMHVREDREEVSRTGIAKLRSGGQVLRAGRCYVGNLAYTTTWQVLKDKFKTAGRVLHADVVSDETGCSKGFGLVEFETEDEAARAIAMLNDSELDGRRMYVREDRVDNNGSTGGSRVAGIQPSRCEGTDHATSCQGGGGRLGGRGRCYVGNLAWQTGWQDLKDKFREAGRVVHADVMLDETGRSKGYGIIEFETEEEVKTGLLFGTAWKIYRMALYFVCCNNIVCFVMKGSPASQVALCDPSAPF</sequence>
<feature type="domain" description="RRM" evidence="4">
    <location>
        <begin position="394"/>
        <end position="451"/>
    </location>
</feature>
<gene>
    <name evidence="5" type="ORF">CEUSTIGMA_g6256.t1</name>
</gene>
<evidence type="ECO:0000259" key="4">
    <source>
        <dbReference type="PROSITE" id="PS50102"/>
    </source>
</evidence>
<dbReference type="InterPro" id="IPR035979">
    <property type="entry name" value="RBD_domain_sf"/>
</dbReference>
<feature type="region of interest" description="Disordered" evidence="3">
    <location>
        <begin position="42"/>
        <end position="61"/>
    </location>
</feature>
<evidence type="ECO:0000256" key="3">
    <source>
        <dbReference type="SAM" id="MobiDB-lite"/>
    </source>
</evidence>
<name>A0A250X7C5_9CHLO</name>
<feature type="domain" description="RRM" evidence="4">
    <location>
        <begin position="181"/>
        <end position="258"/>
    </location>
</feature>
<dbReference type="InterPro" id="IPR012677">
    <property type="entry name" value="Nucleotide-bd_a/b_plait_sf"/>
</dbReference>
<reference evidence="5 6" key="1">
    <citation type="submission" date="2017-08" db="EMBL/GenBank/DDBJ databases">
        <title>Acidophilic green algal genome provides insights into adaptation to an acidic environment.</title>
        <authorList>
            <person name="Hirooka S."/>
            <person name="Hirose Y."/>
            <person name="Kanesaki Y."/>
            <person name="Higuchi S."/>
            <person name="Fujiwara T."/>
            <person name="Onuma R."/>
            <person name="Era A."/>
            <person name="Ohbayashi R."/>
            <person name="Uzuka A."/>
            <person name="Nozaki H."/>
            <person name="Yoshikawa H."/>
            <person name="Miyagishima S.Y."/>
        </authorList>
    </citation>
    <scope>NUCLEOTIDE SEQUENCE [LARGE SCALE GENOMIC DNA]</scope>
    <source>
        <strain evidence="5 6">NIES-2499</strain>
    </source>
</reference>
<dbReference type="InterPro" id="IPR050374">
    <property type="entry name" value="RRT5_SRSF_SR"/>
</dbReference>
<accession>A0A250X7C5</accession>
<dbReference type="Pfam" id="PF00076">
    <property type="entry name" value="RRM_1"/>
    <property type="match status" value="4"/>
</dbReference>
<dbReference type="STRING" id="1157962.A0A250X7C5"/>
<feature type="domain" description="RRM" evidence="4">
    <location>
        <begin position="61"/>
        <end position="138"/>
    </location>
</feature>
<evidence type="ECO:0000256" key="1">
    <source>
        <dbReference type="ARBA" id="ARBA00022884"/>
    </source>
</evidence>
<comment type="caution">
    <text evidence="5">The sequence shown here is derived from an EMBL/GenBank/DDBJ whole genome shotgun (WGS) entry which is preliminary data.</text>
</comment>
<feature type="domain" description="RRM" evidence="4">
    <location>
        <begin position="278"/>
        <end position="355"/>
    </location>
</feature>
<dbReference type="PROSITE" id="PS50102">
    <property type="entry name" value="RRM"/>
    <property type="match status" value="4"/>
</dbReference>
<dbReference type="GO" id="GO:0003729">
    <property type="term" value="F:mRNA binding"/>
    <property type="evidence" value="ECO:0007669"/>
    <property type="project" value="TreeGrafter"/>
</dbReference>
<dbReference type="InterPro" id="IPR000504">
    <property type="entry name" value="RRM_dom"/>
</dbReference>
<dbReference type="OrthoDB" id="439808at2759"/>
<dbReference type="GO" id="GO:0005737">
    <property type="term" value="C:cytoplasm"/>
    <property type="evidence" value="ECO:0007669"/>
    <property type="project" value="TreeGrafter"/>
</dbReference>
<dbReference type="GO" id="GO:1990904">
    <property type="term" value="C:ribonucleoprotein complex"/>
    <property type="evidence" value="ECO:0007669"/>
    <property type="project" value="TreeGrafter"/>
</dbReference>
<dbReference type="EMBL" id="BEGY01000036">
    <property type="protein sequence ID" value="GAX78819.1"/>
    <property type="molecule type" value="Genomic_DNA"/>
</dbReference>
<organism evidence="5 6">
    <name type="scientific">Chlamydomonas eustigma</name>
    <dbReference type="NCBI Taxonomy" id="1157962"/>
    <lineage>
        <taxon>Eukaryota</taxon>
        <taxon>Viridiplantae</taxon>
        <taxon>Chlorophyta</taxon>
        <taxon>core chlorophytes</taxon>
        <taxon>Chlorophyceae</taxon>
        <taxon>CS clade</taxon>
        <taxon>Chlamydomonadales</taxon>
        <taxon>Chlamydomonadaceae</taxon>
        <taxon>Chlamydomonas</taxon>
    </lineage>
</organism>
<dbReference type="PANTHER" id="PTHR23003">
    <property type="entry name" value="RNA RECOGNITION MOTIF RRM DOMAIN CONTAINING PROTEIN"/>
    <property type="match status" value="1"/>
</dbReference>
<dbReference type="SUPFAM" id="SSF54928">
    <property type="entry name" value="RNA-binding domain, RBD"/>
    <property type="match status" value="3"/>
</dbReference>
<keyword evidence="1 2" id="KW-0694">RNA-binding</keyword>